<dbReference type="GO" id="GO:0008320">
    <property type="term" value="F:protein transmembrane transporter activity"/>
    <property type="evidence" value="ECO:0007669"/>
    <property type="project" value="TreeGrafter"/>
</dbReference>
<dbReference type="GO" id="GO:0030943">
    <property type="term" value="F:mitochondrion targeting sequence binding"/>
    <property type="evidence" value="ECO:0007669"/>
    <property type="project" value="TreeGrafter"/>
</dbReference>
<gene>
    <name evidence="13" type="ORF">C1645_754422</name>
</gene>
<dbReference type="GO" id="GO:0030150">
    <property type="term" value="P:protein import into mitochondrial matrix"/>
    <property type="evidence" value="ECO:0007669"/>
    <property type="project" value="TreeGrafter"/>
</dbReference>
<feature type="compositionally biased region" description="Basic and acidic residues" evidence="11">
    <location>
        <begin position="87"/>
        <end position="98"/>
    </location>
</feature>
<dbReference type="Pfam" id="PF13414">
    <property type="entry name" value="TPR_11"/>
    <property type="match status" value="1"/>
</dbReference>
<feature type="repeat" description="TPR" evidence="10">
    <location>
        <begin position="359"/>
        <end position="392"/>
    </location>
</feature>
<feature type="transmembrane region" description="Helical" evidence="12">
    <location>
        <begin position="38"/>
        <end position="57"/>
    </location>
</feature>
<evidence type="ECO:0000256" key="7">
    <source>
        <dbReference type="ARBA" id="ARBA00023128"/>
    </source>
</evidence>
<evidence type="ECO:0000256" key="9">
    <source>
        <dbReference type="ARBA" id="ARBA00038030"/>
    </source>
</evidence>
<proteinExistence type="inferred from homology"/>
<dbReference type="EMBL" id="QKYT01000042">
    <property type="protein sequence ID" value="RIA96617.1"/>
    <property type="molecule type" value="Genomic_DNA"/>
</dbReference>
<feature type="repeat" description="TPR" evidence="10">
    <location>
        <begin position="461"/>
        <end position="494"/>
    </location>
</feature>
<dbReference type="PROSITE" id="PS50293">
    <property type="entry name" value="TPR_REGION"/>
    <property type="match status" value="1"/>
</dbReference>
<evidence type="ECO:0000256" key="12">
    <source>
        <dbReference type="SAM" id="Phobius"/>
    </source>
</evidence>
<evidence type="ECO:0000256" key="5">
    <source>
        <dbReference type="ARBA" id="ARBA00022803"/>
    </source>
</evidence>
<evidence type="ECO:0000313" key="14">
    <source>
        <dbReference type="Proteomes" id="UP000265703"/>
    </source>
</evidence>
<feature type="repeat" description="TPR" evidence="10">
    <location>
        <begin position="124"/>
        <end position="157"/>
    </location>
</feature>
<dbReference type="Proteomes" id="UP000265703">
    <property type="component" value="Unassembled WGS sequence"/>
</dbReference>
<feature type="repeat" description="TPR" evidence="10">
    <location>
        <begin position="325"/>
        <end position="358"/>
    </location>
</feature>
<dbReference type="AlphaFoldDB" id="A0A397TJI3"/>
<dbReference type="OrthoDB" id="2942533at2759"/>
<evidence type="ECO:0000256" key="11">
    <source>
        <dbReference type="SAM" id="MobiDB-lite"/>
    </source>
</evidence>
<evidence type="ECO:0000256" key="2">
    <source>
        <dbReference type="ARBA" id="ARBA00022692"/>
    </source>
</evidence>
<keyword evidence="8 12" id="KW-0472">Membrane</keyword>
<dbReference type="PANTHER" id="PTHR46208:SF1">
    <property type="entry name" value="MITOCHONDRIAL IMPORT RECEPTOR SUBUNIT TOM70"/>
    <property type="match status" value="1"/>
</dbReference>
<dbReference type="PANTHER" id="PTHR46208">
    <property type="entry name" value="MITOCHONDRIAL IMPORT RECEPTOR SUBUNIT TOM70"/>
    <property type="match status" value="1"/>
</dbReference>
<protein>
    <submittedName>
        <fullName evidence="13">Mitochondrial protein-like protein import receptor tom70</fullName>
    </submittedName>
</protein>
<dbReference type="SUPFAM" id="SSF48452">
    <property type="entry name" value="TPR-like"/>
    <property type="match status" value="3"/>
</dbReference>
<dbReference type="Pfam" id="PF13181">
    <property type="entry name" value="TPR_8"/>
    <property type="match status" value="1"/>
</dbReference>
<organism evidence="13 14">
    <name type="scientific">Glomus cerebriforme</name>
    <dbReference type="NCBI Taxonomy" id="658196"/>
    <lineage>
        <taxon>Eukaryota</taxon>
        <taxon>Fungi</taxon>
        <taxon>Fungi incertae sedis</taxon>
        <taxon>Mucoromycota</taxon>
        <taxon>Glomeromycotina</taxon>
        <taxon>Glomeromycetes</taxon>
        <taxon>Glomerales</taxon>
        <taxon>Glomeraceae</taxon>
        <taxon>Glomus</taxon>
    </lineage>
</organism>
<dbReference type="Pfam" id="PF14559">
    <property type="entry name" value="TPR_19"/>
    <property type="match status" value="1"/>
</dbReference>
<sequence length="599" mass="68710">MSELMSSSNVASNQTMSEPNSSFVKSVKDYFADKDYKFYVAASATVILAGVGLYYFWSPKPPRPKSQRQTQRSKRTRTSRPAGNADAGRERGGRTREEFEAEEFESYTLEQINALSVEKRVAASQILKTRGNTAFGQSNYQKAINLYTQAIAFNQDPVFYSNRAACYYNTNEYTKVIEDCNNALQMDPLYVKALNRRAMAYEQTSRFEESLHDFTAVCIIGEFRNENATASIDRLLKKVASIKAQEIIQNRVKRLPSTKFISSYLEAFHKVPGSDIYDEQNIEVNKEQEGDSFYKDAENFLNEKRYEEAMKAYGKAIDAGCSHMAEALNMRGTFTYLTGDSTGALEDFKRALEIKPDYVQVYVKRATIYMEQENVDDTYREFEDAIKIDPNDPDIYYHRGQVYFLNNNFDKAVKEYQRRIELDPDFVYAYIQLAIAQYKNGSVTEGIKTCRLGLQKFAQSAEMHNYYGELLADQKRVDEAMEQFDKAIELQNGNFALPFVNKAMLCFHVKNDHAQAEEFCRKALEIEPESDIANTIMSEILLARGNLEAALQYLEKYQEVARTETELQGILEYAEAARSHIAFKRRYPQHADRAALLAR</sequence>
<comment type="similarity">
    <text evidence="9">Belongs to the Tom70 family.</text>
</comment>
<evidence type="ECO:0000256" key="1">
    <source>
        <dbReference type="ARBA" id="ARBA00004572"/>
    </source>
</evidence>
<dbReference type="GO" id="GO:0005741">
    <property type="term" value="C:mitochondrial outer membrane"/>
    <property type="evidence" value="ECO:0007669"/>
    <property type="project" value="UniProtKB-SubCell"/>
</dbReference>
<keyword evidence="4" id="KW-1000">Mitochondrion outer membrane</keyword>
<feature type="compositionally biased region" description="Basic residues" evidence="11">
    <location>
        <begin position="62"/>
        <end position="78"/>
    </location>
</feature>
<dbReference type="SMART" id="SM00028">
    <property type="entry name" value="TPR"/>
    <property type="match status" value="10"/>
</dbReference>
<feature type="region of interest" description="Disordered" evidence="11">
    <location>
        <begin position="61"/>
        <end position="100"/>
    </location>
</feature>
<dbReference type="GO" id="GO:0045039">
    <property type="term" value="P:protein insertion into mitochondrial inner membrane"/>
    <property type="evidence" value="ECO:0007669"/>
    <property type="project" value="TreeGrafter"/>
</dbReference>
<keyword evidence="2 12" id="KW-0812">Transmembrane</keyword>
<feature type="region of interest" description="Disordered" evidence="11">
    <location>
        <begin position="1"/>
        <end position="20"/>
    </location>
</feature>
<keyword evidence="13" id="KW-0675">Receptor</keyword>
<keyword evidence="6 12" id="KW-1133">Transmembrane helix</keyword>
<dbReference type="Gene3D" id="1.25.40.10">
    <property type="entry name" value="Tetratricopeptide repeat domain"/>
    <property type="match status" value="2"/>
</dbReference>
<evidence type="ECO:0000256" key="3">
    <source>
        <dbReference type="ARBA" id="ARBA00022737"/>
    </source>
</evidence>
<evidence type="ECO:0000256" key="8">
    <source>
        <dbReference type="ARBA" id="ARBA00023136"/>
    </source>
</evidence>
<dbReference type="STRING" id="658196.A0A397TJI3"/>
<evidence type="ECO:0000256" key="6">
    <source>
        <dbReference type="ARBA" id="ARBA00022989"/>
    </source>
</evidence>
<dbReference type="PROSITE" id="PS50005">
    <property type="entry name" value="TPR"/>
    <property type="match status" value="5"/>
</dbReference>
<keyword evidence="5 10" id="KW-0802">TPR repeat</keyword>
<keyword evidence="3" id="KW-0677">Repeat</keyword>
<feature type="repeat" description="TPR" evidence="10">
    <location>
        <begin position="393"/>
        <end position="426"/>
    </location>
</feature>
<comment type="caution">
    <text evidence="13">The sequence shown here is derived from an EMBL/GenBank/DDBJ whole genome shotgun (WGS) entry which is preliminary data.</text>
</comment>
<evidence type="ECO:0000256" key="10">
    <source>
        <dbReference type="PROSITE-ProRule" id="PRU00339"/>
    </source>
</evidence>
<name>A0A397TJI3_9GLOM</name>
<evidence type="ECO:0000256" key="4">
    <source>
        <dbReference type="ARBA" id="ARBA00022787"/>
    </source>
</evidence>
<evidence type="ECO:0000313" key="13">
    <source>
        <dbReference type="EMBL" id="RIA96617.1"/>
    </source>
</evidence>
<dbReference type="Pfam" id="PF13432">
    <property type="entry name" value="TPR_16"/>
    <property type="match status" value="1"/>
</dbReference>
<accession>A0A397TJI3</accession>
<reference evidence="13 14" key="1">
    <citation type="submission" date="2018-06" db="EMBL/GenBank/DDBJ databases">
        <title>Comparative genomics reveals the genomic features of Rhizophagus irregularis, R. cerebriforme, R. diaphanum and Gigaspora rosea, and their symbiotic lifestyle signature.</title>
        <authorList>
            <person name="Morin E."/>
            <person name="San Clemente H."/>
            <person name="Chen E.C.H."/>
            <person name="De La Providencia I."/>
            <person name="Hainaut M."/>
            <person name="Kuo A."/>
            <person name="Kohler A."/>
            <person name="Murat C."/>
            <person name="Tang N."/>
            <person name="Roy S."/>
            <person name="Loubradou J."/>
            <person name="Henrissat B."/>
            <person name="Grigoriev I.V."/>
            <person name="Corradi N."/>
            <person name="Roux C."/>
            <person name="Martin F.M."/>
        </authorList>
    </citation>
    <scope>NUCLEOTIDE SEQUENCE [LARGE SCALE GENOMIC DNA]</scope>
    <source>
        <strain evidence="13 14">DAOM 227022</strain>
    </source>
</reference>
<keyword evidence="14" id="KW-1185">Reference proteome</keyword>
<keyword evidence="7" id="KW-0496">Mitochondrion</keyword>
<dbReference type="InterPro" id="IPR011990">
    <property type="entry name" value="TPR-like_helical_dom_sf"/>
</dbReference>
<dbReference type="InterPro" id="IPR019734">
    <property type="entry name" value="TPR_rpt"/>
</dbReference>
<comment type="subcellular location">
    <subcellularLocation>
        <location evidence="1">Mitochondrion outer membrane</location>
        <topology evidence="1">Single-pass membrane protein</topology>
    </subcellularLocation>
</comment>